<evidence type="ECO:0000256" key="2">
    <source>
        <dbReference type="ARBA" id="ARBA00006337"/>
    </source>
</evidence>
<keyword evidence="3" id="KW-1003">Cell membrane</keyword>
<keyword evidence="5" id="KW-0677">Repeat</keyword>
<evidence type="ECO:0000256" key="4">
    <source>
        <dbReference type="ARBA" id="ARBA00022692"/>
    </source>
</evidence>
<keyword evidence="8 10" id="KW-0472">Membrane</keyword>
<dbReference type="Pfam" id="PF00571">
    <property type="entry name" value="CBS"/>
    <property type="match status" value="2"/>
</dbReference>
<dbReference type="OrthoDB" id="9798188at2"/>
<dbReference type="InterPro" id="IPR000644">
    <property type="entry name" value="CBS_dom"/>
</dbReference>
<dbReference type="InterPro" id="IPR005170">
    <property type="entry name" value="Transptr-assoc_dom"/>
</dbReference>
<dbReference type="SUPFAM" id="SSF54631">
    <property type="entry name" value="CBS-domain pair"/>
    <property type="match status" value="1"/>
</dbReference>
<dbReference type="CDD" id="cd04590">
    <property type="entry name" value="CBS_pair_CorC_HlyC_assoc"/>
    <property type="match status" value="1"/>
</dbReference>
<comment type="subcellular location">
    <subcellularLocation>
        <location evidence="1">Cell membrane</location>
        <topology evidence="1">Multi-pass membrane protein</topology>
    </subcellularLocation>
</comment>
<dbReference type="PANTHER" id="PTHR43099">
    <property type="entry name" value="UPF0053 PROTEIN YRKA"/>
    <property type="match status" value="1"/>
</dbReference>
<feature type="transmembrane region" description="Helical" evidence="11">
    <location>
        <begin position="6"/>
        <end position="31"/>
    </location>
</feature>
<evidence type="ECO:0000256" key="10">
    <source>
        <dbReference type="PROSITE-ProRule" id="PRU01193"/>
    </source>
</evidence>
<evidence type="ECO:0000256" key="9">
    <source>
        <dbReference type="PROSITE-ProRule" id="PRU00703"/>
    </source>
</evidence>
<organism evidence="14 15">
    <name type="scientific">Weissella bombi</name>
    <dbReference type="NCBI Taxonomy" id="1505725"/>
    <lineage>
        <taxon>Bacteria</taxon>
        <taxon>Bacillati</taxon>
        <taxon>Bacillota</taxon>
        <taxon>Bacilli</taxon>
        <taxon>Lactobacillales</taxon>
        <taxon>Lactobacillaceae</taxon>
        <taxon>Weissella</taxon>
    </lineage>
</organism>
<dbReference type="Gene3D" id="3.30.465.10">
    <property type="match status" value="1"/>
</dbReference>
<dbReference type="Pfam" id="PF01595">
    <property type="entry name" value="CNNM"/>
    <property type="match status" value="1"/>
</dbReference>
<evidence type="ECO:0000256" key="6">
    <source>
        <dbReference type="ARBA" id="ARBA00022989"/>
    </source>
</evidence>
<dbReference type="SMART" id="SM00116">
    <property type="entry name" value="CBS"/>
    <property type="match status" value="2"/>
</dbReference>
<keyword evidence="7 9" id="KW-0129">CBS domain</keyword>
<dbReference type="Gene3D" id="3.10.580.10">
    <property type="entry name" value="CBS-domain"/>
    <property type="match status" value="1"/>
</dbReference>
<dbReference type="InterPro" id="IPR036318">
    <property type="entry name" value="FAD-bd_PCMH-like_sf"/>
</dbReference>
<reference evidence="15" key="1">
    <citation type="submission" date="2016-08" db="EMBL/GenBank/DDBJ databases">
        <authorList>
            <person name="Varghese N."/>
            <person name="Submissions Spin"/>
        </authorList>
    </citation>
    <scope>NUCLEOTIDE SEQUENCE [LARGE SCALE GENOMIC DNA]</scope>
    <source>
        <strain evidence="15">R-53094</strain>
    </source>
</reference>
<keyword evidence="6 10" id="KW-1133">Transmembrane helix</keyword>
<feature type="domain" description="CBS" evidence="12">
    <location>
        <begin position="292"/>
        <end position="349"/>
    </location>
</feature>
<dbReference type="RefSeq" id="WP_092463040.1">
    <property type="nucleotide sequence ID" value="NZ_BJEE01000008.1"/>
</dbReference>
<dbReference type="InterPro" id="IPR046342">
    <property type="entry name" value="CBS_dom_sf"/>
</dbReference>
<dbReference type="Pfam" id="PF03471">
    <property type="entry name" value="CorC_HlyC"/>
    <property type="match status" value="1"/>
</dbReference>
<sequence length="454" mass="51327">MSEGRLIISIIVIILVLMFAALCVSAEFALVKVRRSALVELQEARERPSRKIATTIHMIDNLNEYLSTTQVGITVTGLLLGWMGEETIAHLLLAGGILKEMTGPSSAAIASVVALILLTYIEVVLTELVPKNVSIEFPVKVALFVSGPLRLFHVLFYPFVWLLNKSATGFTHLLGLRTASEDNEVYSEAEILSLSRNAAKSGQLQDEDYVFMERAFEMNDKVANDIMIDRTQLFVVDVRSDVNDALHAYFETKHSRFPVVADGDKDKILGYVFNYDIMRQAEVDRTVPVRKIIRNMPTVPENMPIQDVLKLMISKRTPMIVVKDEYGGTSGIVTDKDIYEELFGSVRDEVDWVVDDLVEKLGTDDQQQMHYKISGKMTVYDFERYFKTDIKAFDKSDMVTLTGFILEQFPDIKGGETVELDNFAIKPLDFKDAYINEFEVVRLNKSSEQDKTEE</sequence>
<dbReference type="Proteomes" id="UP000199268">
    <property type="component" value="Unassembled WGS sequence"/>
</dbReference>
<evidence type="ECO:0000256" key="5">
    <source>
        <dbReference type="ARBA" id="ARBA00022737"/>
    </source>
</evidence>
<feature type="domain" description="CBS" evidence="12">
    <location>
        <begin position="227"/>
        <end position="289"/>
    </location>
</feature>
<accession>A0A1C4B6I7</accession>
<protein>
    <submittedName>
        <fullName evidence="14">Hemolysin, contains CBS domains</fullName>
    </submittedName>
</protein>
<evidence type="ECO:0000259" key="13">
    <source>
        <dbReference type="PROSITE" id="PS51846"/>
    </source>
</evidence>
<dbReference type="GO" id="GO:0005886">
    <property type="term" value="C:plasma membrane"/>
    <property type="evidence" value="ECO:0007669"/>
    <property type="project" value="UniProtKB-SubCell"/>
</dbReference>
<keyword evidence="4 10" id="KW-0812">Transmembrane</keyword>
<dbReference type="STRING" id="1505725.GA0061074_1099"/>
<evidence type="ECO:0000256" key="7">
    <source>
        <dbReference type="ARBA" id="ARBA00023122"/>
    </source>
</evidence>
<dbReference type="PROSITE" id="PS51371">
    <property type="entry name" value="CBS"/>
    <property type="match status" value="2"/>
</dbReference>
<evidence type="ECO:0000313" key="15">
    <source>
        <dbReference type="Proteomes" id="UP000199268"/>
    </source>
</evidence>
<dbReference type="PANTHER" id="PTHR43099:SF5">
    <property type="entry name" value="HLYC_CORC FAMILY TRANSPORTER"/>
    <property type="match status" value="1"/>
</dbReference>
<comment type="similarity">
    <text evidence="2">Belongs to the UPF0053 family.</text>
</comment>
<evidence type="ECO:0000259" key="12">
    <source>
        <dbReference type="PROSITE" id="PS51371"/>
    </source>
</evidence>
<dbReference type="InterPro" id="IPR044751">
    <property type="entry name" value="Ion_transp-like_CBS"/>
</dbReference>
<dbReference type="GO" id="GO:0050660">
    <property type="term" value="F:flavin adenine dinucleotide binding"/>
    <property type="evidence" value="ECO:0007669"/>
    <property type="project" value="InterPro"/>
</dbReference>
<dbReference type="InterPro" id="IPR051676">
    <property type="entry name" value="UPF0053_domain"/>
</dbReference>
<evidence type="ECO:0000256" key="3">
    <source>
        <dbReference type="ARBA" id="ARBA00022475"/>
    </source>
</evidence>
<feature type="transmembrane region" description="Helical" evidence="11">
    <location>
        <begin position="107"/>
        <end position="129"/>
    </location>
</feature>
<evidence type="ECO:0000256" key="8">
    <source>
        <dbReference type="ARBA" id="ARBA00023136"/>
    </source>
</evidence>
<evidence type="ECO:0000256" key="1">
    <source>
        <dbReference type="ARBA" id="ARBA00004651"/>
    </source>
</evidence>
<dbReference type="InterPro" id="IPR016169">
    <property type="entry name" value="FAD-bd_PCMH_sub2"/>
</dbReference>
<name>A0A1C4B6I7_9LACO</name>
<dbReference type="SUPFAM" id="SSF56176">
    <property type="entry name" value="FAD-binding/transporter-associated domain-like"/>
    <property type="match status" value="1"/>
</dbReference>
<dbReference type="EMBL" id="FMAO01000009">
    <property type="protein sequence ID" value="SCC02477.1"/>
    <property type="molecule type" value="Genomic_DNA"/>
</dbReference>
<evidence type="ECO:0000256" key="11">
    <source>
        <dbReference type="SAM" id="Phobius"/>
    </source>
</evidence>
<dbReference type="AlphaFoldDB" id="A0A1C4B6I7"/>
<evidence type="ECO:0000313" key="14">
    <source>
        <dbReference type="EMBL" id="SCC02477.1"/>
    </source>
</evidence>
<proteinExistence type="inferred from homology"/>
<feature type="transmembrane region" description="Helical" evidence="11">
    <location>
        <begin position="141"/>
        <end position="163"/>
    </location>
</feature>
<dbReference type="InterPro" id="IPR002550">
    <property type="entry name" value="CNNM"/>
</dbReference>
<keyword evidence="15" id="KW-1185">Reference proteome</keyword>
<dbReference type="PROSITE" id="PS51846">
    <property type="entry name" value="CNNM"/>
    <property type="match status" value="1"/>
</dbReference>
<dbReference type="SMART" id="SM01091">
    <property type="entry name" value="CorC_HlyC"/>
    <property type="match status" value="1"/>
</dbReference>
<feature type="domain" description="CNNM transmembrane" evidence="13">
    <location>
        <begin position="2"/>
        <end position="208"/>
    </location>
</feature>
<gene>
    <name evidence="14" type="ORF">GA0061074_1099</name>
</gene>